<dbReference type="AlphaFoldDB" id="A0A6A6ZI63"/>
<feature type="signal peptide" evidence="3">
    <location>
        <begin position="1"/>
        <end position="21"/>
    </location>
</feature>
<evidence type="ECO:0000313" key="6">
    <source>
        <dbReference type="Proteomes" id="UP000799424"/>
    </source>
</evidence>
<evidence type="ECO:0000256" key="1">
    <source>
        <dbReference type="ARBA" id="ARBA00022723"/>
    </source>
</evidence>
<dbReference type="OrthoDB" id="6132182at2759"/>
<dbReference type="PANTHER" id="PTHR11474">
    <property type="entry name" value="TYROSINASE FAMILY MEMBER"/>
    <property type="match status" value="1"/>
</dbReference>
<dbReference type="PANTHER" id="PTHR11474:SF125">
    <property type="entry name" value="N-ACETYL-6-HYDROXYTRYPTOPHAN OXIDASE IVOB-RELATED"/>
    <property type="match status" value="1"/>
</dbReference>
<dbReference type="SUPFAM" id="SSF48056">
    <property type="entry name" value="Di-copper centre-containing domain"/>
    <property type="match status" value="1"/>
</dbReference>
<protein>
    <submittedName>
        <fullName evidence="5">Di-copper centre-containing protein</fullName>
    </submittedName>
</protein>
<feature type="chain" id="PRO_5025688906" evidence="3">
    <location>
        <begin position="22"/>
        <end position="397"/>
    </location>
</feature>
<dbReference type="Proteomes" id="UP000799424">
    <property type="component" value="Unassembled WGS sequence"/>
</dbReference>
<evidence type="ECO:0000256" key="2">
    <source>
        <dbReference type="ARBA" id="ARBA00023002"/>
    </source>
</evidence>
<keyword evidence="6" id="KW-1185">Reference proteome</keyword>
<dbReference type="GO" id="GO:0016491">
    <property type="term" value="F:oxidoreductase activity"/>
    <property type="evidence" value="ECO:0007669"/>
    <property type="project" value="UniProtKB-KW"/>
</dbReference>
<organism evidence="5 6">
    <name type="scientific">Ophiobolus disseminans</name>
    <dbReference type="NCBI Taxonomy" id="1469910"/>
    <lineage>
        <taxon>Eukaryota</taxon>
        <taxon>Fungi</taxon>
        <taxon>Dikarya</taxon>
        <taxon>Ascomycota</taxon>
        <taxon>Pezizomycotina</taxon>
        <taxon>Dothideomycetes</taxon>
        <taxon>Pleosporomycetidae</taxon>
        <taxon>Pleosporales</taxon>
        <taxon>Pleosporineae</taxon>
        <taxon>Phaeosphaeriaceae</taxon>
        <taxon>Ophiobolus</taxon>
    </lineage>
</organism>
<gene>
    <name evidence="5" type="ORF">CC86DRAFT_120540</name>
</gene>
<proteinExistence type="predicted"/>
<dbReference type="Gene3D" id="1.10.1280.10">
    <property type="entry name" value="Di-copper center containing domain from catechol oxidase"/>
    <property type="match status" value="1"/>
</dbReference>
<dbReference type="Pfam" id="PF00264">
    <property type="entry name" value="Tyrosinase"/>
    <property type="match status" value="1"/>
</dbReference>
<dbReference type="InterPro" id="IPR050316">
    <property type="entry name" value="Tyrosinase/Hemocyanin"/>
</dbReference>
<sequence length="397" mass="44151">MAGTTVIKALVAALCFTGASAWPFSKRQTLTLATVQKQALDNALKVLDGTLSDGLTNRLSTCNKNTVAVRKEYGDLSKDERKEYIRAVQCILKAPSKLSASKYPGAKSRYDDFTVVHMNMTPSVHATANFMHWHRYYIWAYETALRTECDYKGYQPYWDWSKYPDLVNSPIFNGDEWSMGGNGDPVQHTGMQLGTSKIPAGPGGGCVTKGPLANITIHLGPLMSTMDPKLGIKNNPRTDGYGDNPRCHRRDVNNFFSKDYLKPSDLLKQLTSSADIKTFQDTLQSATSAGALHVGGHFSIWGDPGGDVYVSPNEPAFWLHHGQLDRHWWMWSLYQEKEITKRTSQYDGATNWMQPNGPKGKATDPQWLNVVAPPGKEGIASKEFFSTTAGPFCYVYQ</sequence>
<evidence type="ECO:0000256" key="3">
    <source>
        <dbReference type="SAM" id="SignalP"/>
    </source>
</evidence>
<keyword evidence="2" id="KW-0560">Oxidoreductase</keyword>
<evidence type="ECO:0000313" key="5">
    <source>
        <dbReference type="EMBL" id="KAF2820389.1"/>
    </source>
</evidence>
<dbReference type="EMBL" id="MU006241">
    <property type="protein sequence ID" value="KAF2820389.1"/>
    <property type="molecule type" value="Genomic_DNA"/>
</dbReference>
<accession>A0A6A6ZI63</accession>
<dbReference type="GO" id="GO:0046872">
    <property type="term" value="F:metal ion binding"/>
    <property type="evidence" value="ECO:0007669"/>
    <property type="project" value="UniProtKB-KW"/>
</dbReference>
<dbReference type="InterPro" id="IPR008922">
    <property type="entry name" value="Di-copper_centre_dom_sf"/>
</dbReference>
<keyword evidence="1" id="KW-0479">Metal-binding</keyword>
<keyword evidence="3" id="KW-0732">Signal</keyword>
<dbReference type="InterPro" id="IPR002227">
    <property type="entry name" value="Tyrosinase_Cu-bd"/>
</dbReference>
<dbReference type="PRINTS" id="PR00092">
    <property type="entry name" value="TYROSINASE"/>
</dbReference>
<feature type="domain" description="Tyrosinase copper-binding" evidence="4">
    <location>
        <begin position="107"/>
        <end position="332"/>
    </location>
</feature>
<name>A0A6A6ZI63_9PLEO</name>
<reference evidence="5" key="1">
    <citation type="journal article" date="2020" name="Stud. Mycol.">
        <title>101 Dothideomycetes genomes: a test case for predicting lifestyles and emergence of pathogens.</title>
        <authorList>
            <person name="Haridas S."/>
            <person name="Albert R."/>
            <person name="Binder M."/>
            <person name="Bloem J."/>
            <person name="Labutti K."/>
            <person name="Salamov A."/>
            <person name="Andreopoulos B."/>
            <person name="Baker S."/>
            <person name="Barry K."/>
            <person name="Bills G."/>
            <person name="Bluhm B."/>
            <person name="Cannon C."/>
            <person name="Castanera R."/>
            <person name="Culley D."/>
            <person name="Daum C."/>
            <person name="Ezra D."/>
            <person name="Gonzalez J."/>
            <person name="Henrissat B."/>
            <person name="Kuo A."/>
            <person name="Liang C."/>
            <person name="Lipzen A."/>
            <person name="Lutzoni F."/>
            <person name="Magnuson J."/>
            <person name="Mondo S."/>
            <person name="Nolan M."/>
            <person name="Ohm R."/>
            <person name="Pangilinan J."/>
            <person name="Park H.-J."/>
            <person name="Ramirez L."/>
            <person name="Alfaro M."/>
            <person name="Sun H."/>
            <person name="Tritt A."/>
            <person name="Yoshinaga Y."/>
            <person name="Zwiers L.-H."/>
            <person name="Turgeon B."/>
            <person name="Goodwin S."/>
            <person name="Spatafora J."/>
            <person name="Crous P."/>
            <person name="Grigoriev I."/>
        </authorList>
    </citation>
    <scope>NUCLEOTIDE SEQUENCE</scope>
    <source>
        <strain evidence="5">CBS 113818</strain>
    </source>
</reference>
<evidence type="ECO:0000259" key="4">
    <source>
        <dbReference type="Pfam" id="PF00264"/>
    </source>
</evidence>